<dbReference type="SUPFAM" id="SSF52047">
    <property type="entry name" value="RNI-like"/>
    <property type="match status" value="1"/>
</dbReference>
<dbReference type="STRING" id="4795.A0A225X201"/>
<protein>
    <submittedName>
        <fullName evidence="2">Uncharacterized protein</fullName>
    </submittedName>
</protein>
<organism evidence="2 3">
    <name type="scientific">Phytophthora megakarya</name>
    <dbReference type="NCBI Taxonomy" id="4795"/>
    <lineage>
        <taxon>Eukaryota</taxon>
        <taxon>Sar</taxon>
        <taxon>Stramenopiles</taxon>
        <taxon>Oomycota</taxon>
        <taxon>Peronosporomycetes</taxon>
        <taxon>Peronosporales</taxon>
        <taxon>Peronosporaceae</taxon>
        <taxon>Phytophthora</taxon>
    </lineage>
</organism>
<dbReference type="InterPro" id="IPR032675">
    <property type="entry name" value="LRR_dom_sf"/>
</dbReference>
<dbReference type="EMBL" id="NBNE01000075">
    <property type="protein sequence ID" value="OWZ23259.1"/>
    <property type="molecule type" value="Genomic_DNA"/>
</dbReference>
<accession>A0A225X201</accession>
<reference evidence="3" key="1">
    <citation type="submission" date="2017-03" db="EMBL/GenBank/DDBJ databases">
        <title>Phytopthora megakarya and P. palmivora, two closely related causual agents of cacao black pod achieved similar genome size and gene model numbers by different mechanisms.</title>
        <authorList>
            <person name="Ali S."/>
            <person name="Shao J."/>
            <person name="Larry D.J."/>
            <person name="Kronmiller B."/>
            <person name="Shen D."/>
            <person name="Strem M.D."/>
            <person name="Melnick R.L."/>
            <person name="Guiltinan M.J."/>
            <person name="Tyler B.M."/>
            <person name="Meinhardt L.W."/>
            <person name="Bailey B.A."/>
        </authorList>
    </citation>
    <scope>NUCLEOTIDE SEQUENCE [LARGE SCALE GENOMIC DNA]</scope>
    <source>
        <strain evidence="3">zdho120</strain>
    </source>
</reference>
<dbReference type="AlphaFoldDB" id="A0A225X201"/>
<proteinExistence type="predicted"/>
<dbReference type="Proteomes" id="UP000198211">
    <property type="component" value="Unassembled WGS sequence"/>
</dbReference>
<keyword evidence="3" id="KW-1185">Reference proteome</keyword>
<dbReference type="Gene3D" id="3.80.10.10">
    <property type="entry name" value="Ribonuclease Inhibitor"/>
    <property type="match status" value="1"/>
</dbReference>
<sequence>MAVKRLASPSESESPPPPPPSAMSLPSLPLSLFAHILEFAVFSFTQDLRPTRRSLSGKFLKDVALVAKSWYEAVDELAARYRRDTMQLTLKFGSRVEVLSIRRQIQLRGRSVRDLRVRMGRSDGSRFVTGICWWMEDREIPWDIVFSQMSGLKRLDLRSMPLESRHLPVLLEMAAKYCLQLEMLVLPRKQDMAVPTREEEDRVRTSTTFIEDVVEFCPNVEYLDGYNHAIDEMHDVTCEEKWMISLETWEKFNKTCTNLREFHWVVVPFADLFFRVFGEYVKPNLKKLALTSNLLWDFGEYFARDESTGLPTEKPGHGLLANDVVALFKGCPALIELEISIDQQKNEEALATLLDADVFGDKFWDAVVQHCPLLQSVYMHDCSAYGGSRTVRPVRTFTDRGLLTLAAHARLTSIELSAVCCSGSGVFEYLQYIFESKQCAGGNRTLDIYLAGPNDHDMTLPHPFYLELLTLLGHLADTSEEELGSVSCVHKVSLNIFNPHSSSVDKNWSKTYMCDELKPLMEKVASVHPTLDIHAVLCRENEESFRRIDNFELDWCPGSQQGEMFIEDEFLGGDDITDEEGGENDDFFDHEDDDGPLDPHELFLRRHAMFMDDDFDIVPADEVDDDGV</sequence>
<evidence type="ECO:0000256" key="1">
    <source>
        <dbReference type="SAM" id="MobiDB-lite"/>
    </source>
</evidence>
<feature type="region of interest" description="Disordered" evidence="1">
    <location>
        <begin position="1"/>
        <end position="23"/>
    </location>
</feature>
<dbReference type="OrthoDB" id="128830at2759"/>
<name>A0A225X201_9STRA</name>
<feature type="compositionally biased region" description="Low complexity" evidence="1">
    <location>
        <begin position="1"/>
        <end position="13"/>
    </location>
</feature>
<evidence type="ECO:0000313" key="3">
    <source>
        <dbReference type="Proteomes" id="UP000198211"/>
    </source>
</evidence>
<comment type="caution">
    <text evidence="2">The sequence shown here is derived from an EMBL/GenBank/DDBJ whole genome shotgun (WGS) entry which is preliminary data.</text>
</comment>
<evidence type="ECO:0000313" key="2">
    <source>
        <dbReference type="EMBL" id="OWZ23259.1"/>
    </source>
</evidence>
<gene>
    <name evidence="2" type="ORF">PHMEG_0001879</name>
</gene>